<dbReference type="Pfam" id="PF00561">
    <property type="entry name" value="Abhydrolase_1"/>
    <property type="match status" value="1"/>
</dbReference>
<dbReference type="EMBL" id="QBMN01000067">
    <property type="protein sequence ID" value="PZO41215.1"/>
    <property type="molecule type" value="Genomic_DNA"/>
</dbReference>
<dbReference type="InterPro" id="IPR000073">
    <property type="entry name" value="AB_hydrolase_1"/>
</dbReference>
<reference evidence="3" key="1">
    <citation type="submission" date="2018-04" db="EMBL/GenBank/DDBJ databases">
        <authorList>
            <person name="Cornet L."/>
        </authorList>
    </citation>
    <scope>NUCLEOTIDE SEQUENCE [LARGE SCALE GENOMIC DNA]</scope>
</reference>
<dbReference type="PANTHER" id="PTHR43194">
    <property type="entry name" value="HYDROLASE ALPHA/BETA FOLD FAMILY"/>
    <property type="match status" value="1"/>
</dbReference>
<organism evidence="2 3">
    <name type="scientific">Shackletoniella antarctica</name>
    <dbReference type="NCBI Taxonomy" id="268115"/>
    <lineage>
        <taxon>Bacteria</taxon>
        <taxon>Bacillati</taxon>
        <taxon>Cyanobacteriota</taxon>
        <taxon>Cyanophyceae</taxon>
        <taxon>Oculatellales</taxon>
        <taxon>Oculatellaceae</taxon>
        <taxon>Shackletoniella</taxon>
    </lineage>
</organism>
<dbReference type="InterPro" id="IPR050228">
    <property type="entry name" value="Carboxylesterase_BioH"/>
</dbReference>
<keyword evidence="2" id="KW-0378">Hydrolase</keyword>
<dbReference type="Gene3D" id="3.40.50.1820">
    <property type="entry name" value="alpha/beta hydrolase"/>
    <property type="match status" value="2"/>
</dbReference>
<dbReference type="GO" id="GO:0016787">
    <property type="term" value="F:hydrolase activity"/>
    <property type="evidence" value="ECO:0007669"/>
    <property type="project" value="UniProtKB-KW"/>
</dbReference>
<proteinExistence type="predicted"/>
<dbReference type="Proteomes" id="UP000249081">
    <property type="component" value="Unassembled WGS sequence"/>
</dbReference>
<dbReference type="SUPFAM" id="SSF53474">
    <property type="entry name" value="alpha/beta-Hydrolases"/>
    <property type="match status" value="1"/>
</dbReference>
<evidence type="ECO:0000259" key="1">
    <source>
        <dbReference type="Pfam" id="PF00561"/>
    </source>
</evidence>
<feature type="domain" description="AB hydrolase-1" evidence="1">
    <location>
        <begin position="56"/>
        <end position="238"/>
    </location>
</feature>
<sequence>MVTLQTSPTAPTPDQLQQTQQRIDAYVQTIASSPDQRAGAFPYYLFHGAGTPVKGTVLMFHGFSARPHQMARLADYLFRNGFNVYQATLAGHAYCIPDKHWPQVDLKPEILVPLREKIAADPVLQHYLANLATAGDVGAVTPSPVQMVGLVARLRQLEPRLLDIVAAIERDNDPDFDRYYVSSHLAYLSDAQARLAELEALPGPVYTVGLSVGGAVALALAAQNPQRVTKTVAFAPLLAVYGETRRRYVNLAGPLDVKEFGWDELKFPLGCFTGANRFGAFVRTSENVAALRPTPTLIVLTENEDAADPQTTESFNRSLSRASLFKRYDNHYLHTFPSEALVPHPMVDPSEVSQNMSNDYWKPMYQETFRFLTKTEFKSSSLEQIEAVSDLPPVVAV</sequence>
<reference evidence="2 3" key="2">
    <citation type="submission" date="2018-06" db="EMBL/GenBank/DDBJ databases">
        <title>Metagenomic assembly of (sub)arctic Cyanobacteria and their associated microbiome from non-axenic cultures.</title>
        <authorList>
            <person name="Baurain D."/>
        </authorList>
    </citation>
    <scope>NUCLEOTIDE SEQUENCE [LARGE SCALE GENOMIC DNA]</scope>
    <source>
        <strain evidence="2">ULC041bin1</strain>
    </source>
</reference>
<dbReference type="AlphaFoldDB" id="A0A2W4Y2I6"/>
<accession>A0A2W4Y2I6</accession>
<comment type="caution">
    <text evidence="2">The sequence shown here is derived from an EMBL/GenBank/DDBJ whole genome shotgun (WGS) entry which is preliminary data.</text>
</comment>
<name>A0A2W4Y2I6_9CYAN</name>
<gene>
    <name evidence="2" type="ORF">DCF17_11060</name>
</gene>
<evidence type="ECO:0000313" key="2">
    <source>
        <dbReference type="EMBL" id="PZO41215.1"/>
    </source>
</evidence>
<evidence type="ECO:0000313" key="3">
    <source>
        <dbReference type="Proteomes" id="UP000249081"/>
    </source>
</evidence>
<dbReference type="PANTHER" id="PTHR43194:SF2">
    <property type="entry name" value="PEROXISOMAL MEMBRANE PROTEIN LPX1"/>
    <property type="match status" value="1"/>
</dbReference>
<dbReference type="InterPro" id="IPR029058">
    <property type="entry name" value="AB_hydrolase_fold"/>
</dbReference>
<protein>
    <submittedName>
        <fullName evidence="2">Alpha/beta hydrolase</fullName>
    </submittedName>
</protein>